<reference evidence="7 8" key="1">
    <citation type="submission" date="2018-11" db="EMBL/GenBank/DDBJ databases">
        <title>Rhodococcus spongicola sp. nov. and Rhodococcus xishaensis sp. nov. from marine sponges.</title>
        <authorList>
            <person name="Li L."/>
            <person name="Lin H.W."/>
        </authorList>
    </citation>
    <scope>NUCLEOTIDE SEQUENCE [LARGE SCALE GENOMIC DNA]</scope>
    <source>
        <strain evidence="7 8">CCTCC AB2014297</strain>
    </source>
</reference>
<dbReference type="PANTHER" id="PTHR21272:SF3">
    <property type="entry name" value="CATABOLIC 3-DEHYDROQUINASE"/>
    <property type="match status" value="1"/>
</dbReference>
<comment type="catalytic activity">
    <reaction evidence="1">
        <text>3-dehydroquinate = 3-dehydroshikimate + H2O</text>
        <dbReference type="Rhea" id="RHEA:21096"/>
        <dbReference type="ChEBI" id="CHEBI:15377"/>
        <dbReference type="ChEBI" id="CHEBI:16630"/>
        <dbReference type="ChEBI" id="CHEBI:32364"/>
        <dbReference type="EC" id="4.2.1.10"/>
    </reaction>
</comment>
<keyword evidence="6" id="KW-0456">Lyase</keyword>
<keyword evidence="8" id="KW-1185">Reference proteome</keyword>
<dbReference type="Pfam" id="PF01220">
    <property type="entry name" value="DHquinase_II"/>
    <property type="match status" value="1"/>
</dbReference>
<comment type="pathway">
    <text evidence="2">Metabolic intermediate biosynthesis; chorismate biosynthesis; chorismate from D-erythrose 4-phosphate and phosphoenolpyruvate: step 3/7.</text>
</comment>
<dbReference type="GO" id="GO:0003855">
    <property type="term" value="F:3-dehydroquinate dehydratase activity"/>
    <property type="evidence" value="ECO:0007669"/>
    <property type="project" value="UniProtKB-EC"/>
</dbReference>
<dbReference type="PANTHER" id="PTHR21272">
    <property type="entry name" value="CATABOLIC 3-DEHYDROQUINASE"/>
    <property type="match status" value="1"/>
</dbReference>
<dbReference type="RefSeq" id="WP_127917929.1">
    <property type="nucleotide sequence ID" value="NZ_RKLP01000011.1"/>
</dbReference>
<evidence type="ECO:0000256" key="6">
    <source>
        <dbReference type="ARBA" id="ARBA00023239"/>
    </source>
</evidence>
<dbReference type="OrthoDB" id="9790793at2"/>
<evidence type="ECO:0000256" key="5">
    <source>
        <dbReference type="ARBA" id="ARBA00012060"/>
    </source>
</evidence>
<proteinExistence type="inferred from homology"/>
<dbReference type="InterPro" id="IPR036441">
    <property type="entry name" value="DHquinase_II_sf"/>
</dbReference>
<dbReference type="GO" id="GO:0009423">
    <property type="term" value="P:chorismate biosynthetic process"/>
    <property type="evidence" value="ECO:0007669"/>
    <property type="project" value="UniProtKB-UniPathway"/>
</dbReference>
<evidence type="ECO:0000256" key="4">
    <source>
        <dbReference type="ARBA" id="ARBA00011193"/>
    </source>
</evidence>
<comment type="caution">
    <text evidence="7">The sequence shown here is derived from an EMBL/GenBank/DDBJ whole genome shotgun (WGS) entry which is preliminary data.</text>
</comment>
<accession>A0A3S3BC11</accession>
<protein>
    <recommendedName>
        <fullName evidence="5">3-dehydroquinate dehydratase</fullName>
        <ecNumber evidence="5">4.2.1.10</ecNumber>
    </recommendedName>
</protein>
<comment type="similarity">
    <text evidence="3">Belongs to the type-II 3-dehydroquinase family.</text>
</comment>
<name>A0A3S3BC11_9NOCA</name>
<evidence type="ECO:0000313" key="7">
    <source>
        <dbReference type="EMBL" id="RVW07807.1"/>
    </source>
</evidence>
<evidence type="ECO:0000313" key="8">
    <source>
        <dbReference type="Proteomes" id="UP000286208"/>
    </source>
</evidence>
<dbReference type="UniPathway" id="UPA00053">
    <property type="reaction ID" value="UER00086"/>
</dbReference>
<evidence type="ECO:0000256" key="2">
    <source>
        <dbReference type="ARBA" id="ARBA00004902"/>
    </source>
</evidence>
<dbReference type="InterPro" id="IPR001874">
    <property type="entry name" value="DHquinase_II"/>
</dbReference>
<dbReference type="Gene3D" id="3.40.50.9100">
    <property type="entry name" value="Dehydroquinase, class II"/>
    <property type="match status" value="1"/>
</dbReference>
<dbReference type="SUPFAM" id="SSF52304">
    <property type="entry name" value="Type II 3-dehydroquinate dehydratase"/>
    <property type="match status" value="1"/>
</dbReference>
<dbReference type="GO" id="GO:0019631">
    <property type="term" value="P:quinate catabolic process"/>
    <property type="evidence" value="ECO:0007669"/>
    <property type="project" value="TreeGrafter"/>
</dbReference>
<dbReference type="EMBL" id="RKLP01000011">
    <property type="protein sequence ID" value="RVW07807.1"/>
    <property type="molecule type" value="Genomic_DNA"/>
</dbReference>
<dbReference type="Proteomes" id="UP000286208">
    <property type="component" value="Unassembled WGS sequence"/>
</dbReference>
<gene>
    <name evidence="7" type="ORF">EGT67_20480</name>
</gene>
<dbReference type="EC" id="4.2.1.10" evidence="5"/>
<organism evidence="7 8">
    <name type="scientific">Prescottella agglutinans</name>
    <dbReference type="NCBI Taxonomy" id="1644129"/>
    <lineage>
        <taxon>Bacteria</taxon>
        <taxon>Bacillati</taxon>
        <taxon>Actinomycetota</taxon>
        <taxon>Actinomycetes</taxon>
        <taxon>Mycobacteriales</taxon>
        <taxon>Nocardiaceae</taxon>
        <taxon>Prescottella</taxon>
    </lineage>
</organism>
<evidence type="ECO:0000256" key="1">
    <source>
        <dbReference type="ARBA" id="ARBA00001864"/>
    </source>
</evidence>
<comment type="subunit">
    <text evidence="4">Homododecamer.</text>
</comment>
<evidence type="ECO:0000256" key="3">
    <source>
        <dbReference type="ARBA" id="ARBA00011037"/>
    </source>
</evidence>
<dbReference type="AlphaFoldDB" id="A0A3S3BC11"/>
<sequence length="184" mass="20376">MSQASAAYDPSRWSSIRTGDQRYRIGIIDGPNMSNMHNRDRSVYGGASIQQLQEFVRAFGESINVEVVSLVSNHEGDIVEWIHETAPTVDGFLINPAGLTFTGEPTKWALADSNKPYIEVHFRNVVAGKAMAPLGDERRFVFTTSARGEVFGFQQYSYTSALLGLVWVLDDPDLTNELSIGQIC</sequence>